<dbReference type="InterPro" id="IPR041698">
    <property type="entry name" value="Methyltransf_25"/>
</dbReference>
<accession>A0A2C5YK60</accession>
<dbReference type="STRING" id="2004952.A0A2C5YK60"/>
<evidence type="ECO:0000256" key="4">
    <source>
        <dbReference type="ARBA" id="ARBA00038314"/>
    </source>
</evidence>
<reference evidence="7 8" key="1">
    <citation type="submission" date="2017-06" db="EMBL/GenBank/DDBJ databases">
        <title>Ant-infecting Ophiocordyceps genomes reveal a high diversity of potential behavioral manipulation genes and a possible major role for enterotoxins.</title>
        <authorList>
            <person name="De Bekker C."/>
            <person name="Evans H.C."/>
            <person name="Brachmann A."/>
            <person name="Hughes D.P."/>
        </authorList>
    </citation>
    <scope>NUCLEOTIDE SEQUENCE [LARGE SCALE GENOMIC DNA]</scope>
    <source>
        <strain evidence="7 8">Map16</strain>
    </source>
</reference>
<dbReference type="OrthoDB" id="2094832at2759"/>
<dbReference type="Pfam" id="PF13649">
    <property type="entry name" value="Methyltransf_25"/>
    <property type="match status" value="1"/>
</dbReference>
<evidence type="ECO:0000256" key="1">
    <source>
        <dbReference type="ARBA" id="ARBA00005179"/>
    </source>
</evidence>
<feature type="compositionally biased region" description="Polar residues" evidence="5">
    <location>
        <begin position="375"/>
        <end position="386"/>
    </location>
</feature>
<dbReference type="Proteomes" id="UP000226431">
    <property type="component" value="Unassembled WGS sequence"/>
</dbReference>
<keyword evidence="2" id="KW-0808">Transferase</keyword>
<evidence type="ECO:0000313" key="8">
    <source>
        <dbReference type="Proteomes" id="UP000226431"/>
    </source>
</evidence>
<name>A0A2C5YK60_9HYPO</name>
<dbReference type="Gene3D" id="3.40.50.150">
    <property type="entry name" value="Vaccinia Virus protein VP39"/>
    <property type="match status" value="1"/>
</dbReference>
<dbReference type="GO" id="GO:0016740">
    <property type="term" value="F:transferase activity"/>
    <property type="evidence" value="ECO:0007669"/>
    <property type="project" value="UniProtKB-KW"/>
</dbReference>
<comment type="pathway">
    <text evidence="1">Secondary metabolite biosynthesis.</text>
</comment>
<organism evidence="7 8">
    <name type="scientific">Ophiocordyceps camponoti-rufipedis</name>
    <dbReference type="NCBI Taxonomy" id="2004952"/>
    <lineage>
        <taxon>Eukaryota</taxon>
        <taxon>Fungi</taxon>
        <taxon>Dikarya</taxon>
        <taxon>Ascomycota</taxon>
        <taxon>Pezizomycotina</taxon>
        <taxon>Sordariomycetes</taxon>
        <taxon>Hypocreomycetidae</taxon>
        <taxon>Hypocreales</taxon>
        <taxon>Ophiocordycipitaceae</taxon>
        <taxon>Ophiocordyceps</taxon>
    </lineage>
</organism>
<feature type="compositionally biased region" description="Polar residues" evidence="5">
    <location>
        <begin position="1"/>
        <end position="10"/>
    </location>
</feature>
<dbReference type="EMBL" id="NJES01000078">
    <property type="protein sequence ID" value="PHH78468.1"/>
    <property type="molecule type" value="Genomic_DNA"/>
</dbReference>
<dbReference type="AlphaFoldDB" id="A0A2C5YK60"/>
<feature type="region of interest" description="Disordered" evidence="5">
    <location>
        <begin position="1"/>
        <end position="20"/>
    </location>
</feature>
<gene>
    <name evidence="7" type="ORF">CDD80_6811</name>
</gene>
<keyword evidence="8" id="KW-1185">Reference proteome</keyword>
<feature type="domain" description="Methyltransferase" evidence="6">
    <location>
        <begin position="94"/>
        <end position="193"/>
    </location>
</feature>
<feature type="region of interest" description="Disordered" evidence="5">
    <location>
        <begin position="374"/>
        <end position="403"/>
    </location>
</feature>
<comment type="caution">
    <text evidence="7">The sequence shown here is derived from an EMBL/GenBank/DDBJ whole genome shotgun (WGS) entry which is preliminary data.</text>
</comment>
<dbReference type="CDD" id="cd02440">
    <property type="entry name" value="AdoMet_MTases"/>
    <property type="match status" value="1"/>
</dbReference>
<evidence type="ECO:0000256" key="3">
    <source>
        <dbReference type="ARBA" id="ARBA00022691"/>
    </source>
</evidence>
<dbReference type="InterPro" id="IPR051654">
    <property type="entry name" value="Meroterpenoid_MTases"/>
</dbReference>
<dbReference type="InterPro" id="IPR029063">
    <property type="entry name" value="SAM-dependent_MTases_sf"/>
</dbReference>
<keyword evidence="3" id="KW-0949">S-adenosyl-L-methionine</keyword>
<evidence type="ECO:0000313" key="7">
    <source>
        <dbReference type="EMBL" id="PHH78468.1"/>
    </source>
</evidence>
<evidence type="ECO:0000256" key="5">
    <source>
        <dbReference type="SAM" id="MobiDB-lite"/>
    </source>
</evidence>
<dbReference type="PANTHER" id="PTHR35897:SF1">
    <property type="entry name" value="METHYLTRANSFERASE AUSD"/>
    <property type="match status" value="1"/>
</dbReference>
<sequence>MGSSQESASPMSGEGKWFDRAPPKLTAEMRAVFENYSGISPSDAVSHIHQIRDRAFKVTPYPCVGRYLFLELSLSRTPFYEDIKQRLIHGEKFLDLGCGFGQELRKLALDGVPTRNLYGCDLNAEFIRLGYEVFLDKGKNQMTFFETDILDPESELRCLDGQISFINAQLFFHLFPRSQQIQLAKRLVALLDPTKDSLIVGRHLAHSKVTECNLPGAGYLYVHSQDSWKCLWDEVGRLTRTLWDVEIVQEAREVEACIKEATAGPEAYWMWFTIRKLSPLDGPCMNTTVSGFSGLDDLTVVAPYTFRQWGETRGFMNRKSLIASLYFSDFSSLNKMYRIYSPTNEKRKRFHRRQKHHPGLTISTCNHAPMKKMLVSQQTSTIQPPRTAQPEPVSPVSSADQDS</sequence>
<evidence type="ECO:0000259" key="6">
    <source>
        <dbReference type="Pfam" id="PF13649"/>
    </source>
</evidence>
<evidence type="ECO:0000256" key="2">
    <source>
        <dbReference type="ARBA" id="ARBA00022679"/>
    </source>
</evidence>
<protein>
    <recommendedName>
        <fullName evidence="6">Methyltransferase domain-containing protein</fullName>
    </recommendedName>
</protein>
<comment type="similarity">
    <text evidence="4">Belongs to the class I-like SAM-binding methyltransferase superfamily.</text>
</comment>
<dbReference type="SUPFAM" id="SSF53335">
    <property type="entry name" value="S-adenosyl-L-methionine-dependent methyltransferases"/>
    <property type="match status" value="1"/>
</dbReference>
<dbReference type="PANTHER" id="PTHR35897">
    <property type="entry name" value="METHYLTRANSFERASE AUSD"/>
    <property type="match status" value="1"/>
</dbReference>
<proteinExistence type="inferred from homology"/>